<dbReference type="PANTHER" id="PTHR47002">
    <property type="entry name" value="AQUAPORIN-LIKE"/>
    <property type="match status" value="1"/>
</dbReference>
<comment type="caution">
    <text evidence="8">The sequence shown here is derived from an EMBL/GenBank/DDBJ whole genome shotgun (WGS) entry which is preliminary data.</text>
</comment>
<reference evidence="8" key="1">
    <citation type="journal article" date="2020" name="Stud. Mycol.">
        <title>101 Dothideomycetes genomes: a test case for predicting lifestyles and emergence of pathogens.</title>
        <authorList>
            <person name="Haridas S."/>
            <person name="Albert R."/>
            <person name="Binder M."/>
            <person name="Bloem J."/>
            <person name="Labutti K."/>
            <person name="Salamov A."/>
            <person name="Andreopoulos B."/>
            <person name="Baker S."/>
            <person name="Barry K."/>
            <person name="Bills G."/>
            <person name="Bluhm B."/>
            <person name="Cannon C."/>
            <person name="Castanera R."/>
            <person name="Culley D."/>
            <person name="Daum C."/>
            <person name="Ezra D."/>
            <person name="Gonzalez J."/>
            <person name="Henrissat B."/>
            <person name="Kuo A."/>
            <person name="Liang C."/>
            <person name="Lipzen A."/>
            <person name="Lutzoni F."/>
            <person name="Magnuson J."/>
            <person name="Mondo S."/>
            <person name="Nolan M."/>
            <person name="Ohm R."/>
            <person name="Pangilinan J."/>
            <person name="Park H.-J."/>
            <person name="Ramirez L."/>
            <person name="Alfaro M."/>
            <person name="Sun H."/>
            <person name="Tritt A."/>
            <person name="Yoshinaga Y."/>
            <person name="Zwiers L.-H."/>
            <person name="Turgeon B."/>
            <person name="Goodwin S."/>
            <person name="Spatafora J."/>
            <person name="Crous P."/>
            <person name="Grigoriev I."/>
        </authorList>
    </citation>
    <scope>NUCLEOTIDE SEQUENCE</scope>
    <source>
        <strain evidence="8">CBS 116435</strain>
    </source>
</reference>
<comment type="similarity">
    <text evidence="6">Belongs to the MIP/aquaporin (TC 1.A.8) family.</text>
</comment>
<dbReference type="AlphaFoldDB" id="A0A9P4UKN1"/>
<keyword evidence="3 6" id="KW-0812">Transmembrane</keyword>
<feature type="transmembrane region" description="Helical" evidence="7">
    <location>
        <begin position="106"/>
        <end position="127"/>
    </location>
</feature>
<keyword evidence="4 7" id="KW-1133">Transmembrane helix</keyword>
<gene>
    <name evidence="8" type="ORF">K431DRAFT_308070</name>
</gene>
<dbReference type="Proteomes" id="UP000799441">
    <property type="component" value="Unassembled WGS sequence"/>
</dbReference>
<dbReference type="GO" id="GO:0016020">
    <property type="term" value="C:membrane"/>
    <property type="evidence" value="ECO:0007669"/>
    <property type="project" value="UniProtKB-SubCell"/>
</dbReference>
<proteinExistence type="inferred from homology"/>
<comment type="subcellular location">
    <subcellularLocation>
        <location evidence="1">Membrane</location>
        <topology evidence="1">Multi-pass membrane protein</topology>
    </subcellularLocation>
</comment>
<keyword evidence="9" id="KW-1185">Reference proteome</keyword>
<dbReference type="PANTHER" id="PTHR47002:SF2">
    <property type="entry name" value="AQUAPORIN AQPAE.A-LIKE"/>
    <property type="match status" value="1"/>
</dbReference>
<name>A0A9P4UKN1_9PEZI</name>
<feature type="transmembrane region" description="Helical" evidence="7">
    <location>
        <begin position="69"/>
        <end position="94"/>
    </location>
</feature>
<feature type="transmembrane region" description="Helical" evidence="7">
    <location>
        <begin position="199"/>
        <end position="218"/>
    </location>
</feature>
<dbReference type="GO" id="GO:0015267">
    <property type="term" value="F:channel activity"/>
    <property type="evidence" value="ECO:0007669"/>
    <property type="project" value="InterPro"/>
</dbReference>
<organism evidence="8 9">
    <name type="scientific">Polychaeton citri CBS 116435</name>
    <dbReference type="NCBI Taxonomy" id="1314669"/>
    <lineage>
        <taxon>Eukaryota</taxon>
        <taxon>Fungi</taxon>
        <taxon>Dikarya</taxon>
        <taxon>Ascomycota</taxon>
        <taxon>Pezizomycotina</taxon>
        <taxon>Dothideomycetes</taxon>
        <taxon>Dothideomycetidae</taxon>
        <taxon>Capnodiales</taxon>
        <taxon>Capnodiaceae</taxon>
        <taxon>Polychaeton</taxon>
    </lineage>
</organism>
<dbReference type="InterPro" id="IPR022357">
    <property type="entry name" value="MIP_CS"/>
</dbReference>
<evidence type="ECO:0000256" key="1">
    <source>
        <dbReference type="ARBA" id="ARBA00004141"/>
    </source>
</evidence>
<evidence type="ECO:0000256" key="3">
    <source>
        <dbReference type="ARBA" id="ARBA00022692"/>
    </source>
</evidence>
<dbReference type="Pfam" id="PF00230">
    <property type="entry name" value="MIP"/>
    <property type="match status" value="1"/>
</dbReference>
<dbReference type="InterPro" id="IPR000425">
    <property type="entry name" value="MIP"/>
</dbReference>
<evidence type="ECO:0000256" key="5">
    <source>
        <dbReference type="ARBA" id="ARBA00023136"/>
    </source>
</evidence>
<feature type="transmembrane region" description="Helical" evidence="7">
    <location>
        <begin position="147"/>
        <end position="168"/>
    </location>
</feature>
<sequence length="334" mass="36095">MPTTSSYNNGEITQRARIADATFAGRVGGNQEFIASPDNISLLERQPDAAPLRSLTASFNLDNFADGDIWRMALLEGLGSMLLIFLLGGPAIGLTTLDQSLFAKTLYASLTSWFALSIFTFCLGPVSGGHINPSITLATFFAGLCTFPRAVLYIAAQSIGAIIAAFLLKLGVGGDNYFEAGLIPGCTVDTTMVSVGQMFTLEFMFGLTAIFMAFGVGLDPRQGKIYGPAFGPVLVGITLGLVTLCSAIIRPGYTGASLNPARCLGLMTAKYELENHWVHWVAQLAATSLNGMLYHTAPPWRKEDPLLSQVANYLSRYIHLHKRRNERQAPLHHE</sequence>
<dbReference type="SUPFAM" id="SSF81338">
    <property type="entry name" value="Aquaporin-like"/>
    <property type="match status" value="1"/>
</dbReference>
<dbReference type="EMBL" id="MU003896">
    <property type="protein sequence ID" value="KAF2716100.1"/>
    <property type="molecule type" value="Genomic_DNA"/>
</dbReference>
<evidence type="ECO:0000256" key="2">
    <source>
        <dbReference type="ARBA" id="ARBA00022448"/>
    </source>
</evidence>
<evidence type="ECO:0000313" key="8">
    <source>
        <dbReference type="EMBL" id="KAF2716100.1"/>
    </source>
</evidence>
<dbReference type="OrthoDB" id="3222at2759"/>
<dbReference type="PRINTS" id="PR00783">
    <property type="entry name" value="MINTRINSICP"/>
</dbReference>
<evidence type="ECO:0000256" key="4">
    <source>
        <dbReference type="ARBA" id="ARBA00022989"/>
    </source>
</evidence>
<dbReference type="Gene3D" id="1.20.1080.10">
    <property type="entry name" value="Glycerol uptake facilitator protein"/>
    <property type="match status" value="1"/>
</dbReference>
<evidence type="ECO:0000256" key="6">
    <source>
        <dbReference type="RuleBase" id="RU000477"/>
    </source>
</evidence>
<keyword evidence="2 6" id="KW-0813">Transport</keyword>
<accession>A0A9P4UKN1</accession>
<keyword evidence="5 7" id="KW-0472">Membrane</keyword>
<dbReference type="PROSITE" id="PS00221">
    <property type="entry name" value="MIP"/>
    <property type="match status" value="1"/>
</dbReference>
<evidence type="ECO:0000256" key="7">
    <source>
        <dbReference type="SAM" id="Phobius"/>
    </source>
</evidence>
<dbReference type="InterPro" id="IPR023271">
    <property type="entry name" value="Aquaporin-like"/>
</dbReference>
<feature type="transmembrane region" description="Helical" evidence="7">
    <location>
        <begin position="230"/>
        <end position="249"/>
    </location>
</feature>
<evidence type="ECO:0000313" key="9">
    <source>
        <dbReference type="Proteomes" id="UP000799441"/>
    </source>
</evidence>
<protein>
    <submittedName>
        <fullName evidence="8">MIP transporter</fullName>
    </submittedName>
</protein>